<gene>
    <name evidence="9" type="ORF">Ae201684_017435</name>
</gene>
<proteinExistence type="inferred from homology"/>
<dbReference type="GO" id="GO:0005524">
    <property type="term" value="F:ATP binding"/>
    <property type="evidence" value="ECO:0007669"/>
    <property type="project" value="UniProtKB-UniRule"/>
</dbReference>
<keyword evidence="10" id="KW-1185">Reference proteome</keyword>
<dbReference type="EMBL" id="VJMJ01000296">
    <property type="protein sequence ID" value="KAF0723764.1"/>
    <property type="molecule type" value="Genomic_DNA"/>
</dbReference>
<keyword evidence="5 6" id="KW-0067">ATP-binding</keyword>
<evidence type="ECO:0000313" key="10">
    <source>
        <dbReference type="Proteomes" id="UP000481153"/>
    </source>
</evidence>
<dbReference type="InterPro" id="IPR001245">
    <property type="entry name" value="Ser-Thr/Tyr_kinase_cat_dom"/>
</dbReference>
<feature type="domain" description="Protein kinase" evidence="8">
    <location>
        <begin position="101"/>
        <end position="283"/>
    </location>
</feature>
<dbReference type="PANTHER" id="PTHR44329:SF288">
    <property type="entry name" value="MITOGEN-ACTIVATED PROTEIN KINASE KINASE KINASE 20"/>
    <property type="match status" value="1"/>
</dbReference>
<evidence type="ECO:0000256" key="4">
    <source>
        <dbReference type="ARBA" id="ARBA00022777"/>
    </source>
</evidence>
<dbReference type="Gene3D" id="1.10.510.10">
    <property type="entry name" value="Transferase(Phosphotransferase) domain 1"/>
    <property type="match status" value="1"/>
</dbReference>
<evidence type="ECO:0000256" key="3">
    <source>
        <dbReference type="ARBA" id="ARBA00022741"/>
    </source>
</evidence>
<dbReference type="SMART" id="SM00220">
    <property type="entry name" value="S_TKc"/>
    <property type="match status" value="1"/>
</dbReference>
<dbReference type="GO" id="GO:0004674">
    <property type="term" value="F:protein serine/threonine kinase activity"/>
    <property type="evidence" value="ECO:0007669"/>
    <property type="project" value="UniProtKB-KW"/>
</dbReference>
<dbReference type="SUPFAM" id="SSF56112">
    <property type="entry name" value="Protein kinase-like (PK-like)"/>
    <property type="match status" value="1"/>
</dbReference>
<dbReference type="InterPro" id="IPR000719">
    <property type="entry name" value="Prot_kinase_dom"/>
</dbReference>
<evidence type="ECO:0000256" key="6">
    <source>
        <dbReference type="PROSITE-ProRule" id="PRU10141"/>
    </source>
</evidence>
<dbReference type="Proteomes" id="UP000481153">
    <property type="component" value="Unassembled WGS sequence"/>
</dbReference>
<comment type="caution">
    <text evidence="9">The sequence shown here is derived from an EMBL/GenBank/DDBJ whole genome shotgun (WGS) entry which is preliminary data.</text>
</comment>
<keyword evidence="4" id="KW-0418">Kinase</keyword>
<evidence type="ECO:0000313" key="9">
    <source>
        <dbReference type="EMBL" id="KAF0723764.1"/>
    </source>
</evidence>
<dbReference type="InterPro" id="IPR017441">
    <property type="entry name" value="Protein_kinase_ATP_BS"/>
</dbReference>
<evidence type="ECO:0000256" key="2">
    <source>
        <dbReference type="ARBA" id="ARBA00022679"/>
    </source>
</evidence>
<keyword evidence="1 7" id="KW-0723">Serine/threonine-protein kinase</keyword>
<dbReference type="AlphaFoldDB" id="A0A6G0W992"/>
<dbReference type="PROSITE" id="PS00107">
    <property type="entry name" value="PROTEIN_KINASE_ATP"/>
    <property type="match status" value="1"/>
</dbReference>
<dbReference type="PROSITE" id="PS50011">
    <property type="entry name" value="PROTEIN_KINASE_DOM"/>
    <property type="match status" value="1"/>
</dbReference>
<reference evidence="9 10" key="1">
    <citation type="submission" date="2019-07" db="EMBL/GenBank/DDBJ databases">
        <title>Genomics analysis of Aphanomyces spp. identifies a new class of oomycete effector associated with host adaptation.</title>
        <authorList>
            <person name="Gaulin E."/>
        </authorList>
    </citation>
    <scope>NUCLEOTIDE SEQUENCE [LARGE SCALE GENOMIC DNA]</scope>
    <source>
        <strain evidence="9 10">ATCC 201684</strain>
    </source>
</reference>
<dbReference type="InterPro" id="IPR051681">
    <property type="entry name" value="Ser/Thr_Kinases-Pseudokinases"/>
</dbReference>
<sequence length="283" mass="32378">MENMDDISAHLEDIKNKLEARRRGDRLIELKIQIQRGLEHYDNQVALGNIQRMVDFENQVQSCQGQIDNTFLLANKVTKVPRSFGLSNISEWMLCSDDVYYDENIILGRGGFGTVFKGKYLGQDVAIKRFDQVYVTDSAELEKMIEKEIKAWKDISKESYILTLVGVCTKVSTPILVSELCDTNIRRYVRDWPEMLLPMVYQFAKGLASLHKADIIHRDIKEDNVLISYQKTVAIADFGLSRTVESLEVTKTGKTLGTLNWMSPEQYLKARNVTAKQMCGHLE</sequence>
<dbReference type="InterPro" id="IPR008271">
    <property type="entry name" value="Ser/Thr_kinase_AS"/>
</dbReference>
<evidence type="ECO:0000256" key="1">
    <source>
        <dbReference type="ARBA" id="ARBA00022527"/>
    </source>
</evidence>
<dbReference type="Pfam" id="PF07714">
    <property type="entry name" value="PK_Tyr_Ser-Thr"/>
    <property type="match status" value="1"/>
</dbReference>
<dbReference type="VEuPathDB" id="FungiDB:AeMF1_007637"/>
<evidence type="ECO:0000256" key="7">
    <source>
        <dbReference type="RuleBase" id="RU000304"/>
    </source>
</evidence>
<dbReference type="InterPro" id="IPR011009">
    <property type="entry name" value="Kinase-like_dom_sf"/>
</dbReference>
<accession>A0A6G0W992</accession>
<organism evidence="9 10">
    <name type="scientific">Aphanomyces euteiches</name>
    <dbReference type="NCBI Taxonomy" id="100861"/>
    <lineage>
        <taxon>Eukaryota</taxon>
        <taxon>Sar</taxon>
        <taxon>Stramenopiles</taxon>
        <taxon>Oomycota</taxon>
        <taxon>Saprolegniomycetes</taxon>
        <taxon>Saprolegniales</taxon>
        <taxon>Verrucalvaceae</taxon>
        <taxon>Aphanomyces</taxon>
    </lineage>
</organism>
<keyword evidence="3 6" id="KW-0547">Nucleotide-binding</keyword>
<feature type="binding site" evidence="6">
    <location>
        <position position="128"/>
    </location>
    <ligand>
        <name>ATP</name>
        <dbReference type="ChEBI" id="CHEBI:30616"/>
    </ligand>
</feature>
<dbReference type="PANTHER" id="PTHR44329">
    <property type="entry name" value="SERINE/THREONINE-PROTEIN KINASE TNNI3K-RELATED"/>
    <property type="match status" value="1"/>
</dbReference>
<dbReference type="PROSITE" id="PS00108">
    <property type="entry name" value="PROTEIN_KINASE_ST"/>
    <property type="match status" value="1"/>
</dbReference>
<name>A0A6G0W992_9STRA</name>
<evidence type="ECO:0000259" key="8">
    <source>
        <dbReference type="PROSITE" id="PS50011"/>
    </source>
</evidence>
<protein>
    <recommendedName>
        <fullName evidence="8">Protein kinase domain-containing protein</fullName>
    </recommendedName>
</protein>
<evidence type="ECO:0000256" key="5">
    <source>
        <dbReference type="ARBA" id="ARBA00022840"/>
    </source>
</evidence>
<dbReference type="Gene3D" id="3.30.200.20">
    <property type="entry name" value="Phosphorylase Kinase, domain 1"/>
    <property type="match status" value="1"/>
</dbReference>
<keyword evidence="2" id="KW-0808">Transferase</keyword>
<comment type="similarity">
    <text evidence="7">Belongs to the protein kinase superfamily.</text>
</comment>